<dbReference type="Pfam" id="PF05721">
    <property type="entry name" value="PhyH"/>
    <property type="match status" value="1"/>
</dbReference>
<keyword evidence="2" id="KW-0223">Dioxygenase</keyword>
<accession>A0AAD8Y4Z2</accession>
<protein>
    <submittedName>
        <fullName evidence="2">Phytanoyl-CoA dioxygenase family protein</fullName>
    </submittedName>
</protein>
<reference evidence="2" key="1">
    <citation type="submission" date="2023-06" db="EMBL/GenBank/DDBJ databases">
        <title>Survivors Of The Sea: Transcriptome response of Skeletonema marinoi to long-term dormancy.</title>
        <authorList>
            <person name="Pinder M.I.M."/>
            <person name="Kourtchenko O."/>
            <person name="Robertson E.K."/>
            <person name="Larsson T."/>
            <person name="Maumus F."/>
            <person name="Osuna-Cruz C.M."/>
            <person name="Vancaester E."/>
            <person name="Stenow R."/>
            <person name="Vandepoele K."/>
            <person name="Ploug H."/>
            <person name="Bruchert V."/>
            <person name="Godhe A."/>
            <person name="Topel M."/>
        </authorList>
    </citation>
    <scope>NUCLEOTIDE SEQUENCE</scope>
    <source>
        <strain evidence="2">R05AC</strain>
    </source>
</reference>
<dbReference type="GO" id="GO:0051213">
    <property type="term" value="F:dioxygenase activity"/>
    <property type="evidence" value="ECO:0007669"/>
    <property type="project" value="UniProtKB-KW"/>
</dbReference>
<gene>
    <name evidence="2" type="ORF">QTG54_010448</name>
</gene>
<dbReference type="GO" id="GO:0046872">
    <property type="term" value="F:metal ion binding"/>
    <property type="evidence" value="ECO:0007669"/>
    <property type="project" value="UniProtKB-ARBA"/>
</dbReference>
<dbReference type="Gene3D" id="2.60.120.620">
    <property type="entry name" value="q2cbj1_9rhob like domain"/>
    <property type="match status" value="1"/>
</dbReference>
<evidence type="ECO:0000256" key="1">
    <source>
        <dbReference type="ARBA" id="ARBA00001962"/>
    </source>
</evidence>
<comment type="caution">
    <text evidence="2">The sequence shown here is derived from an EMBL/GenBank/DDBJ whole genome shotgun (WGS) entry which is preliminary data.</text>
</comment>
<dbReference type="SUPFAM" id="SSF51197">
    <property type="entry name" value="Clavaminate synthase-like"/>
    <property type="match status" value="1"/>
</dbReference>
<keyword evidence="3" id="KW-1185">Reference proteome</keyword>
<name>A0AAD8Y4Z2_9STRA</name>
<proteinExistence type="predicted"/>
<sequence>MYFDQIAHHPKLIAAVKHALDSEDIWLWSSDINTKKEQSTNFFSPHQDATYAGLSPAAQCVTAWVALSDPVGENEGCLSFYPGSHQLGQLPHCVDKNNNNKNNMLLLGQYIDATIMQTLKSPISMPLRAGQATLHSFDCVHASGPNKSTFPRVGLALRYMTCHVKQTKPKKEMATWICGSRYPDISEKDNNDTTMQERAMNAQNEELQCSEQLCYFDVEPRLPLHPNEADFERGRRAQKGAMEREDLNYFATYWRGS</sequence>
<dbReference type="EMBL" id="JATAAI010000019">
    <property type="protein sequence ID" value="KAK1739132.1"/>
    <property type="molecule type" value="Genomic_DNA"/>
</dbReference>
<evidence type="ECO:0000313" key="3">
    <source>
        <dbReference type="Proteomes" id="UP001224775"/>
    </source>
</evidence>
<dbReference type="InterPro" id="IPR008775">
    <property type="entry name" value="Phytyl_CoA_dOase-like"/>
</dbReference>
<keyword evidence="2" id="KW-0560">Oxidoreductase</keyword>
<dbReference type="PANTHER" id="PTHR20883:SF48">
    <property type="entry name" value="ECTOINE DIOXYGENASE"/>
    <property type="match status" value="1"/>
</dbReference>
<dbReference type="AlphaFoldDB" id="A0AAD8Y4Z2"/>
<evidence type="ECO:0000313" key="2">
    <source>
        <dbReference type="EMBL" id="KAK1739132.1"/>
    </source>
</evidence>
<comment type="cofactor">
    <cofactor evidence="1">
        <name>Fe cation</name>
        <dbReference type="ChEBI" id="CHEBI:24875"/>
    </cofactor>
</comment>
<dbReference type="PANTHER" id="PTHR20883">
    <property type="entry name" value="PHYTANOYL-COA DIOXYGENASE DOMAIN CONTAINING 1"/>
    <property type="match status" value="1"/>
</dbReference>
<dbReference type="Proteomes" id="UP001224775">
    <property type="component" value="Unassembled WGS sequence"/>
</dbReference>
<organism evidence="2 3">
    <name type="scientific">Skeletonema marinoi</name>
    <dbReference type="NCBI Taxonomy" id="267567"/>
    <lineage>
        <taxon>Eukaryota</taxon>
        <taxon>Sar</taxon>
        <taxon>Stramenopiles</taxon>
        <taxon>Ochrophyta</taxon>
        <taxon>Bacillariophyta</taxon>
        <taxon>Coscinodiscophyceae</taxon>
        <taxon>Thalassiosirophycidae</taxon>
        <taxon>Thalassiosirales</taxon>
        <taxon>Skeletonemataceae</taxon>
        <taxon>Skeletonema</taxon>
        <taxon>Skeletonema marinoi-dohrnii complex</taxon>
    </lineage>
</organism>